<gene>
    <name evidence="1" type="ORF">M9Y10_040973</name>
</gene>
<evidence type="ECO:0000313" key="1">
    <source>
        <dbReference type="EMBL" id="KAK8885524.1"/>
    </source>
</evidence>
<proteinExistence type="predicted"/>
<evidence type="ECO:0000313" key="2">
    <source>
        <dbReference type="Proteomes" id="UP001470230"/>
    </source>
</evidence>
<keyword evidence="2" id="KW-1185">Reference proteome</keyword>
<accession>A0ABR2K332</accession>
<name>A0ABR2K332_9EUKA</name>
<protein>
    <submittedName>
        <fullName evidence="1">Uncharacterized protein</fullName>
    </submittedName>
</protein>
<reference evidence="1 2" key="1">
    <citation type="submission" date="2024-04" db="EMBL/GenBank/DDBJ databases">
        <title>Tritrichomonas musculus Genome.</title>
        <authorList>
            <person name="Alves-Ferreira E."/>
            <person name="Grigg M."/>
            <person name="Lorenzi H."/>
            <person name="Galac M."/>
        </authorList>
    </citation>
    <scope>NUCLEOTIDE SEQUENCE [LARGE SCALE GENOMIC DNA]</scope>
    <source>
        <strain evidence="1 2">EAF2021</strain>
    </source>
</reference>
<dbReference type="Proteomes" id="UP001470230">
    <property type="component" value="Unassembled WGS sequence"/>
</dbReference>
<dbReference type="EMBL" id="JAPFFF010000007">
    <property type="protein sequence ID" value="KAK8885524.1"/>
    <property type="molecule type" value="Genomic_DNA"/>
</dbReference>
<sequence length="378" mass="44481">MATEESFAEEKQHMLSRIDELRKGWEETTELDLLTSQKCSELTELKNILSKNHLQILRTREEMLNAEFLNMKLQFQNRLLQNEIWRLLPYAETESSTIDYKINLDLNQYERPKQLKVKPDEKFKKQLTNILHKWENLTETQKLVFEDEENLRARDDVVFSNFYQDFVQQNQCAHKLIDEQLDDLLHRIMFEQSTLKDSSSQNKMLISAMERKKEALLSKFSKMESDASEKKIKQRELSQKKGDILLSSARERIRNIERNNIKRYNQLKDQDTDLRALLKAKTESVKKLTVQYKKLKKCKGGFLKQGKSQIEMLENQLNALISAASAMKLCPEFEHQYIINAVSSAVNNHADSIMTYEEMSLKVKNMGDRINKLTQIFS</sequence>
<organism evidence="1 2">
    <name type="scientific">Tritrichomonas musculus</name>
    <dbReference type="NCBI Taxonomy" id="1915356"/>
    <lineage>
        <taxon>Eukaryota</taxon>
        <taxon>Metamonada</taxon>
        <taxon>Parabasalia</taxon>
        <taxon>Tritrichomonadida</taxon>
        <taxon>Tritrichomonadidae</taxon>
        <taxon>Tritrichomonas</taxon>
    </lineage>
</organism>
<comment type="caution">
    <text evidence="1">The sequence shown here is derived from an EMBL/GenBank/DDBJ whole genome shotgun (WGS) entry which is preliminary data.</text>
</comment>